<evidence type="ECO:0000256" key="1">
    <source>
        <dbReference type="ARBA" id="ARBA00004555"/>
    </source>
</evidence>
<evidence type="ECO:0000256" key="3">
    <source>
        <dbReference type="ARBA" id="ARBA00023054"/>
    </source>
</evidence>
<evidence type="ECO:0000313" key="7">
    <source>
        <dbReference type="Proteomes" id="UP001418222"/>
    </source>
</evidence>
<dbReference type="GO" id="GO:0031267">
    <property type="term" value="F:small GTPase binding"/>
    <property type="evidence" value="ECO:0007669"/>
    <property type="project" value="TreeGrafter"/>
</dbReference>
<accession>A0AAP0BU69</accession>
<feature type="coiled-coil region" evidence="4">
    <location>
        <begin position="65"/>
        <end position="120"/>
    </location>
</feature>
<evidence type="ECO:0000256" key="5">
    <source>
        <dbReference type="SAM" id="MobiDB-lite"/>
    </source>
</evidence>
<evidence type="ECO:0000313" key="6">
    <source>
        <dbReference type="EMBL" id="KAK8949719.1"/>
    </source>
</evidence>
<feature type="compositionally biased region" description="Basic and acidic residues" evidence="5">
    <location>
        <begin position="679"/>
        <end position="688"/>
    </location>
</feature>
<comment type="caution">
    <text evidence="6">The sequence shown here is derived from an EMBL/GenBank/DDBJ whole genome shotgun (WGS) entry which is preliminary data.</text>
</comment>
<sequence>MRNSIASYKESLSRIAHDVLEADEEEAIENRQVSARRNAQHLLQSSPSQHSPHANGTHPDFRDEIARYRADIQKLEASESEIKALSFNYAALLKEKEEQLRDLRQENGSLRRGLETKKDDESILKNESQRTLSNNLVTSKGTLNRGSVKPPIVRTQENSRSGHVLETSVCRQNGFDNGITLQNPIVEFANSEKEHEKLLEEVESLKALQAGHQAELELLKEQVENERANTSLLKMKLHEEHQLNESSHRELSELKIEIGKMPDSKKLQNELNRSLSDLRRLQTEVIRNNLAKEQNESQESLKSTLQRLEREKLELTTEKNTAEERLNSFLKKKPEKNDADGSDFLYASKNEQNEVKMTSQISELEGILKETRKERDKALQELSRLKQHLLDKEHEDEDKMDEDCKIIEELKKRTEYQRAQILQLENALIQERTKGEELNKLKLDEFHQSNETIKGLKQKLANLTSIIDSKNIELQNLQTALGQYYAESEAKERFGRELAVAREESGKYSELLNVANQCLEISKRENEEINARLSQTERLLSESRRSLHKLEEDNTKLRHALEQSMTTLNRMSLDSDNYVDRRIVIKLLVTYFQRNHSKEVLDLMVRMLGFSEEDKQRIGAAQTSAGKGVVRGVLGLPGRLVGGILGGNTALSSSGSSSEHQSFADLWVDFLLKETEDRERREFSEDAQMRSGGQGISATRTRVPVPAQGARGLGGRGPLPVNSNSEQASNSSSGKPYPLSEHSDTEFSTVPLSPATSVSPSSRAVSLYGHRDVK</sequence>
<dbReference type="Proteomes" id="UP001418222">
    <property type="component" value="Unassembled WGS sequence"/>
</dbReference>
<dbReference type="AlphaFoldDB" id="A0AAP0BU69"/>
<feature type="compositionally biased region" description="Low complexity" evidence="5">
    <location>
        <begin position="718"/>
        <end position="733"/>
    </location>
</feature>
<feature type="coiled-coil region" evidence="4">
    <location>
        <begin position="264"/>
        <end position="332"/>
    </location>
</feature>
<reference evidence="6 7" key="1">
    <citation type="journal article" date="2022" name="Nat. Plants">
        <title>Genomes of leafy and leafless Platanthera orchids illuminate the evolution of mycoheterotrophy.</title>
        <authorList>
            <person name="Li M.H."/>
            <person name="Liu K.W."/>
            <person name="Li Z."/>
            <person name="Lu H.C."/>
            <person name="Ye Q.L."/>
            <person name="Zhang D."/>
            <person name="Wang J.Y."/>
            <person name="Li Y.F."/>
            <person name="Zhong Z.M."/>
            <person name="Liu X."/>
            <person name="Yu X."/>
            <person name="Liu D.K."/>
            <person name="Tu X.D."/>
            <person name="Liu B."/>
            <person name="Hao Y."/>
            <person name="Liao X.Y."/>
            <person name="Jiang Y.T."/>
            <person name="Sun W.H."/>
            <person name="Chen J."/>
            <person name="Chen Y.Q."/>
            <person name="Ai Y."/>
            <person name="Zhai J.W."/>
            <person name="Wu S.S."/>
            <person name="Zhou Z."/>
            <person name="Hsiao Y.Y."/>
            <person name="Wu W.L."/>
            <person name="Chen Y.Y."/>
            <person name="Lin Y.F."/>
            <person name="Hsu J.L."/>
            <person name="Li C.Y."/>
            <person name="Wang Z.W."/>
            <person name="Zhao X."/>
            <person name="Zhong W.Y."/>
            <person name="Ma X.K."/>
            <person name="Ma L."/>
            <person name="Huang J."/>
            <person name="Chen G.Z."/>
            <person name="Huang M.Z."/>
            <person name="Huang L."/>
            <person name="Peng D.H."/>
            <person name="Luo Y.B."/>
            <person name="Zou S.Q."/>
            <person name="Chen S.P."/>
            <person name="Lan S."/>
            <person name="Tsai W.C."/>
            <person name="Van de Peer Y."/>
            <person name="Liu Z.J."/>
        </authorList>
    </citation>
    <scope>NUCLEOTIDE SEQUENCE [LARGE SCALE GENOMIC DNA]</scope>
    <source>
        <strain evidence="6">Lor287</strain>
    </source>
</reference>
<dbReference type="PANTHER" id="PTHR18921:SF2">
    <property type="entry name" value="THYROID RECEPTOR-INTERACTING PROTEIN 11"/>
    <property type="match status" value="1"/>
</dbReference>
<feature type="compositionally biased region" description="Polar residues" evidence="5">
    <location>
        <begin position="746"/>
        <end position="764"/>
    </location>
</feature>
<name>A0AAP0BU69_9ASPA</name>
<feature type="coiled-coil region" evidence="4">
    <location>
        <begin position="188"/>
        <end position="240"/>
    </location>
</feature>
<dbReference type="GO" id="GO:0006888">
    <property type="term" value="P:endoplasmic reticulum to Golgi vesicle-mediated transport"/>
    <property type="evidence" value="ECO:0007669"/>
    <property type="project" value="TreeGrafter"/>
</dbReference>
<evidence type="ECO:0000256" key="4">
    <source>
        <dbReference type="SAM" id="Coils"/>
    </source>
</evidence>
<keyword evidence="2" id="KW-0333">Golgi apparatus</keyword>
<feature type="coiled-coil region" evidence="4">
    <location>
        <begin position="453"/>
        <end position="480"/>
    </location>
</feature>
<feature type="coiled-coil region" evidence="4">
    <location>
        <begin position="519"/>
        <end position="567"/>
    </location>
</feature>
<evidence type="ECO:0000256" key="2">
    <source>
        <dbReference type="ARBA" id="ARBA00023034"/>
    </source>
</evidence>
<dbReference type="GO" id="GO:0005794">
    <property type="term" value="C:Golgi apparatus"/>
    <property type="evidence" value="ECO:0007669"/>
    <property type="project" value="UniProtKB-SubCell"/>
</dbReference>
<organism evidence="6 7">
    <name type="scientific">Platanthera zijinensis</name>
    <dbReference type="NCBI Taxonomy" id="2320716"/>
    <lineage>
        <taxon>Eukaryota</taxon>
        <taxon>Viridiplantae</taxon>
        <taxon>Streptophyta</taxon>
        <taxon>Embryophyta</taxon>
        <taxon>Tracheophyta</taxon>
        <taxon>Spermatophyta</taxon>
        <taxon>Magnoliopsida</taxon>
        <taxon>Liliopsida</taxon>
        <taxon>Asparagales</taxon>
        <taxon>Orchidaceae</taxon>
        <taxon>Orchidoideae</taxon>
        <taxon>Orchideae</taxon>
        <taxon>Orchidinae</taxon>
        <taxon>Platanthera</taxon>
    </lineage>
</organism>
<feature type="region of interest" description="Disordered" evidence="5">
    <location>
        <begin position="679"/>
        <end position="774"/>
    </location>
</feature>
<dbReference type="PANTHER" id="PTHR18921">
    <property type="entry name" value="MYOSIN HEAVY CHAIN - RELATED"/>
    <property type="match status" value="1"/>
</dbReference>
<proteinExistence type="predicted"/>
<comment type="subcellular location">
    <subcellularLocation>
        <location evidence="1">Golgi apparatus</location>
    </subcellularLocation>
</comment>
<protein>
    <submittedName>
        <fullName evidence="6">Golgin candidate 3</fullName>
    </submittedName>
</protein>
<keyword evidence="3 4" id="KW-0175">Coiled coil</keyword>
<gene>
    <name evidence="6" type="primary">GC3</name>
    <name evidence="6" type="ORF">KSP39_PZI005769</name>
</gene>
<dbReference type="GO" id="GO:0007030">
    <property type="term" value="P:Golgi organization"/>
    <property type="evidence" value="ECO:0007669"/>
    <property type="project" value="TreeGrafter"/>
</dbReference>
<keyword evidence="7" id="KW-1185">Reference proteome</keyword>
<dbReference type="EMBL" id="JBBWWQ010000004">
    <property type="protein sequence ID" value="KAK8949719.1"/>
    <property type="molecule type" value="Genomic_DNA"/>
</dbReference>
<feature type="coiled-coil region" evidence="4">
    <location>
        <begin position="361"/>
        <end position="427"/>
    </location>
</feature>